<gene>
    <name evidence="3" type="ORF">GALL_146570</name>
</gene>
<dbReference type="InterPro" id="IPR029044">
    <property type="entry name" value="Nucleotide-diphossugar_trans"/>
</dbReference>
<dbReference type="InterPro" id="IPR001173">
    <property type="entry name" value="Glyco_trans_2-like"/>
</dbReference>
<dbReference type="GO" id="GO:0016740">
    <property type="term" value="F:transferase activity"/>
    <property type="evidence" value="ECO:0007669"/>
    <property type="project" value="UniProtKB-KW"/>
</dbReference>
<dbReference type="Pfam" id="PF00535">
    <property type="entry name" value="Glycos_transf_2"/>
    <property type="match status" value="1"/>
</dbReference>
<dbReference type="EMBL" id="MLJW01000068">
    <property type="protein sequence ID" value="OIR03138.1"/>
    <property type="molecule type" value="Genomic_DNA"/>
</dbReference>
<keyword evidence="1" id="KW-1133">Transmembrane helix</keyword>
<keyword evidence="3" id="KW-0808">Transferase</keyword>
<protein>
    <submittedName>
        <fullName evidence="3">Glycosyl transferase family 2</fullName>
    </submittedName>
</protein>
<feature type="transmembrane region" description="Helical" evidence="1">
    <location>
        <begin position="242"/>
        <end position="271"/>
    </location>
</feature>
<comment type="caution">
    <text evidence="3">The sequence shown here is derived from an EMBL/GenBank/DDBJ whole genome shotgun (WGS) entry which is preliminary data.</text>
</comment>
<evidence type="ECO:0000256" key="1">
    <source>
        <dbReference type="SAM" id="Phobius"/>
    </source>
</evidence>
<dbReference type="PANTHER" id="PTHR43630:SF2">
    <property type="entry name" value="GLYCOSYLTRANSFERASE"/>
    <property type="match status" value="1"/>
</dbReference>
<name>A0A1J5S4Y0_9ZZZZ</name>
<evidence type="ECO:0000313" key="3">
    <source>
        <dbReference type="EMBL" id="OIR03138.1"/>
    </source>
</evidence>
<feature type="domain" description="Glycosyltransferase 2-like" evidence="2">
    <location>
        <begin position="8"/>
        <end position="133"/>
    </location>
</feature>
<dbReference type="PANTHER" id="PTHR43630">
    <property type="entry name" value="POLY-BETA-1,6-N-ACETYL-D-GLUCOSAMINE SYNTHASE"/>
    <property type="match status" value="1"/>
</dbReference>
<dbReference type="SUPFAM" id="SSF53448">
    <property type="entry name" value="Nucleotide-diphospho-sugar transferases"/>
    <property type="match status" value="1"/>
</dbReference>
<reference evidence="3" key="1">
    <citation type="submission" date="2016-10" db="EMBL/GenBank/DDBJ databases">
        <title>Sequence of Gallionella enrichment culture.</title>
        <authorList>
            <person name="Poehlein A."/>
            <person name="Muehling M."/>
            <person name="Daniel R."/>
        </authorList>
    </citation>
    <scope>NUCLEOTIDE SEQUENCE</scope>
</reference>
<dbReference type="AlphaFoldDB" id="A0A1J5S4Y0"/>
<organism evidence="3">
    <name type="scientific">mine drainage metagenome</name>
    <dbReference type="NCBI Taxonomy" id="410659"/>
    <lineage>
        <taxon>unclassified sequences</taxon>
        <taxon>metagenomes</taxon>
        <taxon>ecological metagenomes</taxon>
    </lineage>
</organism>
<sequence length="327" mass="36880">MDAKHIGVVIIGRNEGARLVRCLTSLKIQSTKLVYVDSGSTDDSVTAARSLGADVVSLNMAVSFTAARARNEGFERMRKLYPSCDYVQFVDGDCEVSATWLENAVNFLDANPGVAAVCGRRRERYPEKSIYNALCDMEWDTPIGEAKACGGDALMRVDAFEKVHGFRPDLIAGEEPELCVRLRAAGWKIWRLDDAMTLHDAAIIRFGQWWKRSRRCGYAYAEGAHLHGRTPERHRVNESRRVWIWGVVIPLLAISSILILGKLGLSVLLIYPLQFFRLAMRGTQSMKKNWLHAFFLMLGKFPEAHGQLSYLYNRLAGKKAHLIEYKL</sequence>
<keyword evidence="1" id="KW-0472">Membrane</keyword>
<keyword evidence="1" id="KW-0812">Transmembrane</keyword>
<evidence type="ECO:0000259" key="2">
    <source>
        <dbReference type="Pfam" id="PF00535"/>
    </source>
</evidence>
<accession>A0A1J5S4Y0</accession>
<dbReference type="Gene3D" id="3.90.550.10">
    <property type="entry name" value="Spore Coat Polysaccharide Biosynthesis Protein SpsA, Chain A"/>
    <property type="match status" value="1"/>
</dbReference>
<proteinExistence type="predicted"/>